<dbReference type="EMBL" id="DF973361">
    <property type="protein sequence ID" value="GAU27755.1"/>
    <property type="molecule type" value="Genomic_DNA"/>
</dbReference>
<protein>
    <submittedName>
        <fullName evidence="1">Uncharacterized protein</fullName>
    </submittedName>
</protein>
<proteinExistence type="predicted"/>
<dbReference type="Proteomes" id="UP000242715">
    <property type="component" value="Unassembled WGS sequence"/>
</dbReference>
<gene>
    <name evidence="1" type="ORF">TSUD_215660</name>
</gene>
<organism evidence="1 2">
    <name type="scientific">Trifolium subterraneum</name>
    <name type="common">Subterranean clover</name>
    <dbReference type="NCBI Taxonomy" id="3900"/>
    <lineage>
        <taxon>Eukaryota</taxon>
        <taxon>Viridiplantae</taxon>
        <taxon>Streptophyta</taxon>
        <taxon>Embryophyta</taxon>
        <taxon>Tracheophyta</taxon>
        <taxon>Spermatophyta</taxon>
        <taxon>Magnoliopsida</taxon>
        <taxon>eudicotyledons</taxon>
        <taxon>Gunneridae</taxon>
        <taxon>Pentapetalae</taxon>
        <taxon>rosids</taxon>
        <taxon>fabids</taxon>
        <taxon>Fabales</taxon>
        <taxon>Fabaceae</taxon>
        <taxon>Papilionoideae</taxon>
        <taxon>50 kb inversion clade</taxon>
        <taxon>NPAAA clade</taxon>
        <taxon>Hologalegina</taxon>
        <taxon>IRL clade</taxon>
        <taxon>Trifolieae</taxon>
        <taxon>Trifolium</taxon>
    </lineage>
</organism>
<name>A0A2Z6MVL4_TRISU</name>
<evidence type="ECO:0000313" key="1">
    <source>
        <dbReference type="EMBL" id="GAU27755.1"/>
    </source>
</evidence>
<dbReference type="AlphaFoldDB" id="A0A2Z6MVL4"/>
<keyword evidence="2" id="KW-1185">Reference proteome</keyword>
<evidence type="ECO:0000313" key="2">
    <source>
        <dbReference type="Proteomes" id="UP000242715"/>
    </source>
</evidence>
<reference evidence="2" key="1">
    <citation type="journal article" date="2017" name="Front. Plant Sci.">
        <title>Climate Clever Clovers: New Paradigm to Reduce the Environmental Footprint of Ruminants by Breeding Low Methanogenic Forages Utilizing Haplotype Variation.</title>
        <authorList>
            <person name="Kaur P."/>
            <person name="Appels R."/>
            <person name="Bayer P.E."/>
            <person name="Keeble-Gagnere G."/>
            <person name="Wang J."/>
            <person name="Hirakawa H."/>
            <person name="Shirasawa K."/>
            <person name="Vercoe P."/>
            <person name="Stefanova K."/>
            <person name="Durmic Z."/>
            <person name="Nichols P."/>
            <person name="Revell C."/>
            <person name="Isobe S.N."/>
            <person name="Edwards D."/>
            <person name="Erskine W."/>
        </authorList>
    </citation>
    <scope>NUCLEOTIDE SEQUENCE [LARGE SCALE GENOMIC DNA]</scope>
    <source>
        <strain evidence="2">cv. Daliak</strain>
    </source>
</reference>
<sequence>MIGRTTYIYSKLIEIACRGVKATKDDGSVAIALNITSVVNKTLHVWCAVMPTSNSPSTVAVASSGFRGCGSSS</sequence>
<accession>A0A2Z6MVL4</accession>